<dbReference type="InterPro" id="IPR035914">
    <property type="entry name" value="Sperma_CUB_dom_sf"/>
</dbReference>
<feature type="domain" description="CUB" evidence="7">
    <location>
        <begin position="67"/>
        <end position="181"/>
    </location>
</feature>
<organism evidence="8">
    <name type="scientific">Oppiella nova</name>
    <dbReference type="NCBI Taxonomy" id="334625"/>
    <lineage>
        <taxon>Eukaryota</taxon>
        <taxon>Metazoa</taxon>
        <taxon>Ecdysozoa</taxon>
        <taxon>Arthropoda</taxon>
        <taxon>Chelicerata</taxon>
        <taxon>Arachnida</taxon>
        <taxon>Acari</taxon>
        <taxon>Acariformes</taxon>
        <taxon>Sarcoptiformes</taxon>
        <taxon>Oribatida</taxon>
        <taxon>Brachypylina</taxon>
        <taxon>Oppioidea</taxon>
        <taxon>Oppiidae</taxon>
        <taxon>Oppiella</taxon>
    </lineage>
</organism>
<dbReference type="SUPFAM" id="SSF49854">
    <property type="entry name" value="Spermadhesin, CUB domain"/>
    <property type="match status" value="3"/>
</dbReference>
<dbReference type="PANTHER" id="PTHR24251:SF37">
    <property type="entry name" value="CUB DOMAIN-CONTAINING PROTEIN"/>
    <property type="match status" value="1"/>
</dbReference>
<dbReference type="SMART" id="SM01328">
    <property type="entry name" value="zf-3CxxC"/>
    <property type="match status" value="1"/>
</dbReference>
<reference evidence="8" key="1">
    <citation type="submission" date="2020-11" db="EMBL/GenBank/DDBJ databases">
        <authorList>
            <person name="Tran Van P."/>
        </authorList>
    </citation>
    <scope>NUCLEOTIDE SEQUENCE</scope>
</reference>
<protein>
    <recommendedName>
        <fullName evidence="7">CUB domain-containing protein</fullName>
    </recommendedName>
</protein>
<name>A0A7R9M424_9ACAR</name>
<evidence type="ECO:0000259" key="7">
    <source>
        <dbReference type="PROSITE" id="PS01180"/>
    </source>
</evidence>
<sequence>MDEKYFGQYQCFKCLRTWFSAHSWLGFGQKCRKCHISTDAHKLRLLERPQGMDKKNDKRKGHESSLCSRCRKLGYNCSKTRWGYPGYPNHYYENIQCVWTISVARNRNIFLSFDDFETEINSDFLEVFDCPTDGSCDQLNANFTGNTIPANVSSVNSRLSLKFTSDHNGIRKGFKISYKTKQLGDCGGNHTKPNGEITVKTMNSECVWSITVANNRSIVFTVKELYLSRGFLTVYDGNSDKSTSIAQLRGNLSNKPGHIVSSGNQVLLKLDQTAVGSFLLSYETVQHGCGGILNDNIIPSYIYSPGYPDHYYEGMNCVWNIQTSYVKNIFLMFNDLQLEDNHDFLLVYEGNVKQCEQLPSNFNPCKLVANYTGDTIPANMLITDKEVSIRLITDHNNVKRGFNITFETEDMGE</sequence>
<dbReference type="SMART" id="SM00042">
    <property type="entry name" value="CUB"/>
    <property type="match status" value="3"/>
</dbReference>
<evidence type="ECO:0000313" key="8">
    <source>
        <dbReference type="EMBL" id="CAD7651846.1"/>
    </source>
</evidence>
<dbReference type="CDD" id="cd00041">
    <property type="entry name" value="CUB"/>
    <property type="match status" value="3"/>
</dbReference>
<dbReference type="EMBL" id="CAJPVJ010004895">
    <property type="protein sequence ID" value="CAG2169031.1"/>
    <property type="molecule type" value="Genomic_DNA"/>
</dbReference>
<feature type="domain" description="CUB" evidence="7">
    <location>
        <begin position="289"/>
        <end position="409"/>
    </location>
</feature>
<comment type="caution">
    <text evidence="6">Lacks conserved residue(s) required for the propagation of feature annotation.</text>
</comment>
<dbReference type="Proteomes" id="UP000728032">
    <property type="component" value="Unassembled WGS sequence"/>
</dbReference>
<dbReference type="Pfam" id="PF00431">
    <property type="entry name" value="CUB"/>
    <property type="match status" value="3"/>
</dbReference>
<evidence type="ECO:0000313" key="9">
    <source>
        <dbReference type="Proteomes" id="UP000728032"/>
    </source>
</evidence>
<accession>A0A7R9M424</accession>
<evidence type="ECO:0000256" key="3">
    <source>
        <dbReference type="ARBA" id="ARBA00022771"/>
    </source>
</evidence>
<proteinExistence type="predicted"/>
<keyword evidence="4" id="KW-0862">Zinc</keyword>
<dbReference type="OrthoDB" id="10038672at2759"/>
<dbReference type="PROSITE" id="PS01180">
    <property type="entry name" value="CUB"/>
    <property type="match status" value="3"/>
</dbReference>
<feature type="domain" description="CUB" evidence="7">
    <location>
        <begin position="186"/>
        <end position="285"/>
    </location>
</feature>
<dbReference type="InterPro" id="IPR033446">
    <property type="entry name" value="ZCCHC24_Znf-3CxxC"/>
</dbReference>
<keyword evidence="9" id="KW-1185">Reference proteome</keyword>
<evidence type="ECO:0000256" key="2">
    <source>
        <dbReference type="ARBA" id="ARBA00022737"/>
    </source>
</evidence>
<dbReference type="EMBL" id="OC919720">
    <property type="protein sequence ID" value="CAD7651846.1"/>
    <property type="molecule type" value="Genomic_DNA"/>
</dbReference>
<dbReference type="InterPro" id="IPR000859">
    <property type="entry name" value="CUB_dom"/>
</dbReference>
<dbReference type="GO" id="GO:0008270">
    <property type="term" value="F:zinc ion binding"/>
    <property type="evidence" value="ECO:0007669"/>
    <property type="project" value="UniProtKB-KW"/>
</dbReference>
<evidence type="ECO:0000256" key="4">
    <source>
        <dbReference type="ARBA" id="ARBA00022833"/>
    </source>
</evidence>
<keyword evidence="1" id="KW-0479">Metal-binding</keyword>
<dbReference type="PANTHER" id="PTHR24251">
    <property type="entry name" value="OVOCHYMASE-RELATED"/>
    <property type="match status" value="1"/>
</dbReference>
<keyword evidence="2" id="KW-0677">Repeat</keyword>
<evidence type="ECO:0000256" key="5">
    <source>
        <dbReference type="ARBA" id="ARBA00023157"/>
    </source>
</evidence>
<keyword evidence="3" id="KW-0863">Zinc-finger</keyword>
<dbReference type="InterPro" id="IPR027377">
    <property type="entry name" value="ZAR1/RTP1-5-like_Znf-3CxxC"/>
</dbReference>
<evidence type="ECO:0000256" key="6">
    <source>
        <dbReference type="PROSITE-ProRule" id="PRU00059"/>
    </source>
</evidence>
<dbReference type="AlphaFoldDB" id="A0A7R9M424"/>
<keyword evidence="5" id="KW-1015">Disulfide bond</keyword>
<evidence type="ECO:0000256" key="1">
    <source>
        <dbReference type="ARBA" id="ARBA00022723"/>
    </source>
</evidence>
<dbReference type="Gene3D" id="2.60.120.290">
    <property type="entry name" value="Spermadhesin, CUB domain"/>
    <property type="match status" value="3"/>
</dbReference>
<gene>
    <name evidence="8" type="ORF">ONB1V03_LOCUS8515</name>
</gene>
<dbReference type="Pfam" id="PF17180">
    <property type="entry name" value="Zn_ribbon_3CxxC_2"/>
    <property type="match status" value="1"/>
</dbReference>